<sequence length="138" mass="14520">MPRNHTVGGGDDDSTPDSSSPGGRRLAPGGFGLMEDVERRRSPSRPAGLPAGRDGLLLLLSPSSGSGTRTRGGPGAEAARKQPPPSGGARLSLLGKPLAAAGSAQSGRRTARYRRLQNYVYNVLERPRGWAFIYHAFV</sequence>
<evidence type="ECO:0000313" key="2">
    <source>
        <dbReference type="EMBL" id="KAJ3610837.1"/>
    </source>
</evidence>
<dbReference type="EMBL" id="JANIIK010000038">
    <property type="protein sequence ID" value="KAJ3610837.1"/>
    <property type="molecule type" value="Genomic_DNA"/>
</dbReference>
<proteinExistence type="predicted"/>
<gene>
    <name evidence="2" type="ORF">NHX12_022927</name>
</gene>
<evidence type="ECO:0000256" key="1">
    <source>
        <dbReference type="SAM" id="MobiDB-lite"/>
    </source>
</evidence>
<feature type="compositionally biased region" description="Low complexity" evidence="1">
    <location>
        <begin position="46"/>
        <end position="69"/>
    </location>
</feature>
<reference evidence="2" key="1">
    <citation type="submission" date="2022-07" db="EMBL/GenBank/DDBJ databases">
        <title>Chromosome-level genome of Muraenolepis orangiensis.</title>
        <authorList>
            <person name="Kim J."/>
        </authorList>
    </citation>
    <scope>NUCLEOTIDE SEQUENCE</scope>
    <source>
        <strain evidence="2">KU_S4_2022</strain>
        <tissue evidence="2">Muscle</tissue>
    </source>
</reference>
<feature type="region of interest" description="Disordered" evidence="1">
    <location>
        <begin position="1"/>
        <end position="92"/>
    </location>
</feature>
<accession>A0A9Q0EP14</accession>
<evidence type="ECO:0000313" key="3">
    <source>
        <dbReference type="Proteomes" id="UP001148018"/>
    </source>
</evidence>
<dbReference type="Proteomes" id="UP001148018">
    <property type="component" value="Unassembled WGS sequence"/>
</dbReference>
<dbReference type="OrthoDB" id="8879391at2759"/>
<comment type="caution">
    <text evidence="2">The sequence shown here is derived from an EMBL/GenBank/DDBJ whole genome shotgun (WGS) entry which is preliminary data.</text>
</comment>
<protein>
    <submittedName>
        <fullName evidence="2">Uncharacterized protein</fullName>
    </submittedName>
</protein>
<name>A0A9Q0EP14_9TELE</name>
<keyword evidence="3" id="KW-1185">Reference proteome</keyword>
<organism evidence="2 3">
    <name type="scientific">Muraenolepis orangiensis</name>
    <name type="common">Patagonian moray cod</name>
    <dbReference type="NCBI Taxonomy" id="630683"/>
    <lineage>
        <taxon>Eukaryota</taxon>
        <taxon>Metazoa</taxon>
        <taxon>Chordata</taxon>
        <taxon>Craniata</taxon>
        <taxon>Vertebrata</taxon>
        <taxon>Euteleostomi</taxon>
        <taxon>Actinopterygii</taxon>
        <taxon>Neopterygii</taxon>
        <taxon>Teleostei</taxon>
        <taxon>Neoteleostei</taxon>
        <taxon>Acanthomorphata</taxon>
        <taxon>Zeiogadaria</taxon>
        <taxon>Gadariae</taxon>
        <taxon>Gadiformes</taxon>
        <taxon>Muraenolepidoidei</taxon>
        <taxon>Muraenolepididae</taxon>
        <taxon>Muraenolepis</taxon>
    </lineage>
</organism>
<dbReference type="AlphaFoldDB" id="A0A9Q0EP14"/>